<accession>A0A166S0W5</accession>
<evidence type="ECO:0000313" key="11">
    <source>
        <dbReference type="Proteomes" id="UP000076552"/>
    </source>
</evidence>
<dbReference type="STRING" id="708197.A0A166S0W5"/>
<dbReference type="PANTHER" id="PTHR43452:SF11">
    <property type="entry name" value="PYRUVATE DECARBOXYLASE"/>
    <property type="match status" value="1"/>
</dbReference>
<comment type="similarity">
    <text evidence="2">Belongs to the TPP enzyme family.</text>
</comment>
<dbReference type="SUPFAM" id="SSF52518">
    <property type="entry name" value="Thiamin diphosphate-binding fold (THDP-binding)"/>
    <property type="match status" value="1"/>
</dbReference>
<dbReference type="GO" id="GO:0005634">
    <property type="term" value="C:nucleus"/>
    <property type="evidence" value="ECO:0007669"/>
    <property type="project" value="TreeGrafter"/>
</dbReference>
<evidence type="ECO:0000256" key="7">
    <source>
        <dbReference type="ARBA" id="ARBA00023052"/>
    </source>
</evidence>
<dbReference type="InterPro" id="IPR011766">
    <property type="entry name" value="TPP_enzyme_TPP-bd"/>
</dbReference>
<evidence type="ECO:0000259" key="9">
    <source>
        <dbReference type="Pfam" id="PF02775"/>
    </source>
</evidence>
<keyword evidence="4" id="KW-0479">Metal-binding</keyword>
<name>A0A166S0W5_9PEZI</name>
<evidence type="ECO:0000256" key="4">
    <source>
        <dbReference type="ARBA" id="ARBA00022723"/>
    </source>
</evidence>
<dbReference type="GO" id="GO:0046872">
    <property type="term" value="F:metal ion binding"/>
    <property type="evidence" value="ECO:0007669"/>
    <property type="project" value="UniProtKB-KW"/>
</dbReference>
<keyword evidence="6" id="KW-0460">Magnesium</keyword>
<evidence type="ECO:0000313" key="10">
    <source>
        <dbReference type="EMBL" id="KZL70060.1"/>
    </source>
</evidence>
<dbReference type="GO" id="GO:0000949">
    <property type="term" value="P:aromatic amino acid family catabolic process to alcohol via Ehrlich pathway"/>
    <property type="evidence" value="ECO:0007669"/>
    <property type="project" value="TreeGrafter"/>
</dbReference>
<evidence type="ECO:0000256" key="1">
    <source>
        <dbReference type="ARBA" id="ARBA00001964"/>
    </source>
</evidence>
<dbReference type="PANTHER" id="PTHR43452">
    <property type="entry name" value="PYRUVATE DECARBOXYLASE"/>
    <property type="match status" value="1"/>
</dbReference>
<comment type="cofactor">
    <cofactor evidence="1">
        <name>thiamine diphosphate</name>
        <dbReference type="ChEBI" id="CHEBI:58937"/>
    </cofactor>
</comment>
<evidence type="ECO:0000256" key="2">
    <source>
        <dbReference type="ARBA" id="ARBA00007812"/>
    </source>
</evidence>
<keyword evidence="10" id="KW-0670">Pyruvate</keyword>
<dbReference type="InterPro" id="IPR012110">
    <property type="entry name" value="PDC/IPDC-like"/>
</dbReference>
<evidence type="ECO:0000256" key="6">
    <source>
        <dbReference type="ARBA" id="ARBA00022842"/>
    </source>
</evidence>
<dbReference type="InterPro" id="IPR029061">
    <property type="entry name" value="THDP-binding"/>
</dbReference>
<reference evidence="10 11" key="1">
    <citation type="submission" date="2015-06" db="EMBL/GenBank/DDBJ databases">
        <title>Survival trade-offs in plant roots during colonization by closely related pathogenic and mutualistic fungi.</title>
        <authorList>
            <person name="Hacquard S."/>
            <person name="Kracher B."/>
            <person name="Hiruma K."/>
            <person name="Weinman A."/>
            <person name="Muench P."/>
            <person name="Garrido Oter R."/>
            <person name="Ver Loren van Themaat E."/>
            <person name="Dallerey J.-F."/>
            <person name="Damm U."/>
            <person name="Henrissat B."/>
            <person name="Lespinet O."/>
            <person name="Thon M."/>
            <person name="Kemen E."/>
            <person name="McHardy A.C."/>
            <person name="Schulze-Lefert P."/>
            <person name="O'Connell R.J."/>
        </authorList>
    </citation>
    <scope>NUCLEOTIDE SEQUENCE [LARGE SCALE GENOMIC DNA]</scope>
    <source>
        <strain evidence="10 11">0861</strain>
    </source>
</reference>
<dbReference type="GO" id="GO:0030976">
    <property type="term" value="F:thiamine pyrophosphate binding"/>
    <property type="evidence" value="ECO:0007669"/>
    <property type="project" value="InterPro"/>
</dbReference>
<dbReference type="Proteomes" id="UP000076552">
    <property type="component" value="Unassembled WGS sequence"/>
</dbReference>
<dbReference type="GO" id="GO:0005829">
    <property type="term" value="C:cytosol"/>
    <property type="evidence" value="ECO:0007669"/>
    <property type="project" value="TreeGrafter"/>
</dbReference>
<dbReference type="Pfam" id="PF02775">
    <property type="entry name" value="TPP_enzyme_C"/>
    <property type="match status" value="1"/>
</dbReference>
<dbReference type="Gene3D" id="3.40.50.970">
    <property type="match status" value="1"/>
</dbReference>
<keyword evidence="8" id="KW-0456">Lyase</keyword>
<evidence type="ECO:0000256" key="5">
    <source>
        <dbReference type="ARBA" id="ARBA00022793"/>
    </source>
</evidence>
<protein>
    <recommendedName>
        <fullName evidence="3">Pyruvate decarboxylase</fullName>
    </recommendedName>
</protein>
<dbReference type="CDD" id="cd02005">
    <property type="entry name" value="TPP_PDC_IPDC"/>
    <property type="match status" value="1"/>
</dbReference>
<keyword evidence="5" id="KW-0210">Decarboxylase</keyword>
<keyword evidence="7" id="KW-0786">Thiamine pyrophosphate</keyword>
<organism evidence="10 11">
    <name type="scientific">Colletotrichum tofieldiae</name>
    <dbReference type="NCBI Taxonomy" id="708197"/>
    <lineage>
        <taxon>Eukaryota</taxon>
        <taxon>Fungi</taxon>
        <taxon>Dikarya</taxon>
        <taxon>Ascomycota</taxon>
        <taxon>Pezizomycotina</taxon>
        <taxon>Sordariomycetes</taxon>
        <taxon>Hypocreomycetidae</taxon>
        <taxon>Glomerellales</taxon>
        <taxon>Glomerellaceae</taxon>
        <taxon>Colletotrichum</taxon>
        <taxon>Colletotrichum spaethianum species complex</taxon>
    </lineage>
</organism>
<evidence type="ECO:0000256" key="3">
    <source>
        <dbReference type="ARBA" id="ARBA00014422"/>
    </source>
</evidence>
<keyword evidence="11" id="KW-1185">Reference proteome</keyword>
<dbReference type="EMBL" id="LFIV01000097">
    <property type="protein sequence ID" value="KZL70060.1"/>
    <property type="molecule type" value="Genomic_DNA"/>
</dbReference>
<sequence>MPVPNSTITFDYDSVRMSAADEKITNGRVIPIKSALSKLLERLQTTKIPTPDRYPKKCLSLKSMLKHLPKPAEGSIVDQYSLWLVVSSFLRPRDVVMTETGTAAYGGQSLILPENTVLINSCIWLLIGYMLSACQGAALAQRDKCIDDMQPPGRTILFEGEGSLQMTAQSISDIIRNKLDVIIFVLNNRGYTIVRLIHGVSAKYNDIQPWRNLEACSYFGALKDDSSYPVRTFSAENWGRLREVLADPELQRGKGLNIVEVAMDVADAPRSLKLFTECLEKRNGGKA</sequence>
<comment type="caution">
    <text evidence="10">The sequence shown here is derived from an EMBL/GenBank/DDBJ whole genome shotgun (WGS) entry which is preliminary data.</text>
</comment>
<dbReference type="GO" id="GO:0004737">
    <property type="term" value="F:pyruvate decarboxylase activity"/>
    <property type="evidence" value="ECO:0007669"/>
    <property type="project" value="TreeGrafter"/>
</dbReference>
<dbReference type="AlphaFoldDB" id="A0A166S0W5"/>
<gene>
    <name evidence="10" type="ORF">CT0861_09278</name>
</gene>
<feature type="domain" description="Thiamine pyrophosphate enzyme TPP-binding" evidence="9">
    <location>
        <begin position="114"/>
        <end position="196"/>
    </location>
</feature>
<dbReference type="FunFam" id="3.40.50.970:FF:000024">
    <property type="entry name" value="Pyruvate decarboxylase isozyme"/>
    <property type="match status" value="1"/>
</dbReference>
<dbReference type="InterPro" id="IPR047214">
    <property type="entry name" value="TPP_PDC_IPDC"/>
</dbReference>
<evidence type="ECO:0000256" key="8">
    <source>
        <dbReference type="ARBA" id="ARBA00023239"/>
    </source>
</evidence>
<proteinExistence type="inferred from homology"/>